<dbReference type="Proteomes" id="UP000216475">
    <property type="component" value="Unassembled WGS sequence"/>
</dbReference>
<proteinExistence type="predicted"/>
<feature type="transmembrane region" description="Helical" evidence="1">
    <location>
        <begin position="43"/>
        <end position="65"/>
    </location>
</feature>
<dbReference type="EMBL" id="NPBH01000077">
    <property type="protein sequence ID" value="PAE06458.1"/>
    <property type="molecule type" value="Genomic_DNA"/>
</dbReference>
<name>A0A268H9B0_9BACI</name>
<sequence>MSWEARRIIAVLFIVIPLLIAIYLCFNSHLLYRNNLDVTEGYVIGRILVIIFTLYLFSKIGFSIFKSTETK</sequence>
<keyword evidence="1" id="KW-1133">Transmembrane helix</keyword>
<feature type="transmembrane region" description="Helical" evidence="1">
    <location>
        <begin position="7"/>
        <end position="31"/>
    </location>
</feature>
<organism evidence="2 3">
    <name type="scientific">Terribacillus saccharophilus</name>
    <dbReference type="NCBI Taxonomy" id="361277"/>
    <lineage>
        <taxon>Bacteria</taxon>
        <taxon>Bacillati</taxon>
        <taxon>Bacillota</taxon>
        <taxon>Bacilli</taxon>
        <taxon>Bacillales</taxon>
        <taxon>Bacillaceae</taxon>
        <taxon>Terribacillus</taxon>
    </lineage>
</organism>
<accession>A0A268H9B0</accession>
<protein>
    <submittedName>
        <fullName evidence="2">Uncharacterized protein</fullName>
    </submittedName>
</protein>
<evidence type="ECO:0000313" key="2">
    <source>
        <dbReference type="EMBL" id="PAE06458.1"/>
    </source>
</evidence>
<evidence type="ECO:0000313" key="3">
    <source>
        <dbReference type="Proteomes" id="UP000216475"/>
    </source>
</evidence>
<reference evidence="2 3" key="1">
    <citation type="submission" date="2017-07" db="EMBL/GenBank/DDBJ databases">
        <title>Isolation and whole genome analysis of endospore-forming bacteria from heroin.</title>
        <authorList>
            <person name="Kalinowski J."/>
            <person name="Ahrens B."/>
            <person name="Al-Dilaimi A."/>
            <person name="Winkler A."/>
            <person name="Wibberg D."/>
            <person name="Schleenbecker U."/>
            <person name="Ruckert C."/>
            <person name="Wolfel R."/>
            <person name="Grass G."/>
        </authorList>
    </citation>
    <scope>NUCLEOTIDE SEQUENCE [LARGE SCALE GENOMIC DNA]</scope>
    <source>
        <strain evidence="2 3">7509</strain>
    </source>
</reference>
<evidence type="ECO:0000256" key="1">
    <source>
        <dbReference type="SAM" id="Phobius"/>
    </source>
</evidence>
<keyword evidence="1" id="KW-0472">Membrane</keyword>
<comment type="caution">
    <text evidence="2">The sequence shown here is derived from an EMBL/GenBank/DDBJ whole genome shotgun (WGS) entry which is preliminary data.</text>
</comment>
<gene>
    <name evidence="2" type="ORF">CHI12_16480</name>
</gene>
<dbReference type="AlphaFoldDB" id="A0A268H9B0"/>
<keyword evidence="1" id="KW-0812">Transmembrane</keyword>